<feature type="domain" description="VOC" evidence="1">
    <location>
        <begin position="5"/>
        <end position="117"/>
    </location>
</feature>
<comment type="caution">
    <text evidence="2">The sequence shown here is derived from an EMBL/GenBank/DDBJ whole genome shotgun (WGS) entry which is preliminary data.</text>
</comment>
<dbReference type="PANTHER" id="PTHR36437">
    <property type="entry name" value="GLYOXALASE/BLEOMYCIN RESISTANCE PROTEIN/DIOXYGENASE"/>
    <property type="match status" value="1"/>
</dbReference>
<dbReference type="RefSeq" id="WP_145933252.1">
    <property type="nucleotide sequence ID" value="NZ_BNAV01000009.1"/>
</dbReference>
<dbReference type="InterPro" id="IPR029068">
    <property type="entry name" value="Glyas_Bleomycin-R_OHBP_Dase"/>
</dbReference>
<dbReference type="Gene3D" id="3.10.180.10">
    <property type="entry name" value="2,3-Dihydroxybiphenyl 1,2-Dioxygenase, domain 1"/>
    <property type="match status" value="1"/>
</dbReference>
<reference evidence="2" key="1">
    <citation type="journal article" date="2014" name="Int. J. Syst. Evol. Microbiol.">
        <title>Complete genome sequence of Corynebacterium casei LMG S-19264T (=DSM 44701T), isolated from a smear-ripened cheese.</title>
        <authorList>
            <consortium name="US DOE Joint Genome Institute (JGI-PGF)"/>
            <person name="Walter F."/>
            <person name="Albersmeier A."/>
            <person name="Kalinowski J."/>
            <person name="Ruckert C."/>
        </authorList>
    </citation>
    <scope>NUCLEOTIDE SEQUENCE</scope>
    <source>
        <strain evidence="2">CGMCC 4.7679</strain>
    </source>
</reference>
<dbReference type="InterPro" id="IPR004360">
    <property type="entry name" value="Glyas_Fos-R_dOase_dom"/>
</dbReference>
<evidence type="ECO:0000313" key="3">
    <source>
        <dbReference type="Proteomes" id="UP000658656"/>
    </source>
</evidence>
<gene>
    <name evidence="2" type="ORF">GCM10017566_51990</name>
</gene>
<reference evidence="2" key="2">
    <citation type="submission" date="2020-09" db="EMBL/GenBank/DDBJ databases">
        <authorList>
            <person name="Sun Q."/>
            <person name="Zhou Y."/>
        </authorList>
    </citation>
    <scope>NUCLEOTIDE SEQUENCE</scope>
    <source>
        <strain evidence="2">CGMCC 4.7679</strain>
    </source>
</reference>
<dbReference type="PROSITE" id="PS51819">
    <property type="entry name" value="VOC"/>
    <property type="match status" value="1"/>
</dbReference>
<dbReference type="OrthoDB" id="9794917at2"/>
<protein>
    <submittedName>
        <fullName evidence="2">Glyoxalase</fullName>
    </submittedName>
</protein>
<organism evidence="2 3">
    <name type="scientific">Amycolatopsis bartoniae</name>
    <dbReference type="NCBI Taxonomy" id="941986"/>
    <lineage>
        <taxon>Bacteria</taxon>
        <taxon>Bacillati</taxon>
        <taxon>Actinomycetota</taxon>
        <taxon>Actinomycetes</taxon>
        <taxon>Pseudonocardiales</taxon>
        <taxon>Pseudonocardiaceae</taxon>
        <taxon>Amycolatopsis</taxon>
    </lineage>
</organism>
<accession>A0A8H9MCF7</accession>
<evidence type="ECO:0000313" key="2">
    <source>
        <dbReference type="EMBL" id="GHF71890.1"/>
    </source>
</evidence>
<sequence>MTLTAVASVAVPVADQDKALAFYVNTLGFEKRRDAMVGNGMRWIEVAPPGAATTVALVAGTGGVDTGIRVASTDAESDHAALRTAGADADEVLNWPGAPVMFVLRDPDGNRLVVVEG</sequence>
<dbReference type="Pfam" id="PF00903">
    <property type="entry name" value="Glyoxalase"/>
    <property type="match status" value="1"/>
</dbReference>
<dbReference type="Proteomes" id="UP000658656">
    <property type="component" value="Unassembled WGS sequence"/>
</dbReference>
<keyword evidence="3" id="KW-1185">Reference proteome</keyword>
<dbReference type="SUPFAM" id="SSF54593">
    <property type="entry name" value="Glyoxalase/Bleomycin resistance protein/Dihydroxybiphenyl dioxygenase"/>
    <property type="match status" value="1"/>
</dbReference>
<evidence type="ECO:0000259" key="1">
    <source>
        <dbReference type="PROSITE" id="PS51819"/>
    </source>
</evidence>
<dbReference type="InterPro" id="IPR037523">
    <property type="entry name" value="VOC_core"/>
</dbReference>
<dbReference type="AlphaFoldDB" id="A0A8H9MCF7"/>
<dbReference type="EMBL" id="BNAV01000009">
    <property type="protein sequence ID" value="GHF71890.1"/>
    <property type="molecule type" value="Genomic_DNA"/>
</dbReference>
<proteinExistence type="predicted"/>
<name>A0A8H9MCF7_9PSEU</name>
<dbReference type="PANTHER" id="PTHR36437:SF2">
    <property type="entry name" value="GLYOXALASE_BLEOMYCIN RESISTANCE PROTEIN_DIOXYGENASE"/>
    <property type="match status" value="1"/>
</dbReference>